<dbReference type="CDD" id="cd07335">
    <property type="entry name" value="M48B_HtpX_like"/>
    <property type="match status" value="1"/>
</dbReference>
<comment type="subcellular location">
    <subcellularLocation>
        <location evidence="1">Cell membrane</location>
        <topology evidence="1">Multi-pass membrane protein</topology>
    </subcellularLocation>
</comment>
<dbReference type="KEGG" id="bmeg:BG04_5331"/>
<keyword evidence="8" id="KW-1133">Transmembrane helix</keyword>
<dbReference type="Pfam" id="PF01435">
    <property type="entry name" value="Peptidase_M48"/>
    <property type="match status" value="1"/>
</dbReference>
<evidence type="ECO:0000256" key="2">
    <source>
        <dbReference type="ARBA" id="ARBA00022475"/>
    </source>
</evidence>
<dbReference type="Gene3D" id="3.30.2010.10">
    <property type="entry name" value="Metalloproteases ('zincins'), catalytic domain"/>
    <property type="match status" value="1"/>
</dbReference>
<evidence type="ECO:0000256" key="8">
    <source>
        <dbReference type="ARBA" id="ARBA00022989"/>
    </source>
</evidence>
<evidence type="ECO:0000256" key="7">
    <source>
        <dbReference type="ARBA" id="ARBA00022833"/>
    </source>
</evidence>
<reference evidence="13 14" key="1">
    <citation type="journal article" date="2015" name="Genome Announc.">
        <title>Complete genome sequences for 35 biothreat assay-relevant bacillus species.</title>
        <authorList>
            <person name="Johnson S.L."/>
            <person name="Daligault H.E."/>
            <person name="Davenport K.W."/>
            <person name="Jaissle J."/>
            <person name="Frey K.G."/>
            <person name="Ladner J.T."/>
            <person name="Broomall S.M."/>
            <person name="Bishop-Lilly K.A."/>
            <person name="Bruce D.C."/>
            <person name="Gibbons H.S."/>
            <person name="Coyne S.R."/>
            <person name="Lo C.C."/>
            <person name="Meincke L."/>
            <person name="Munk A.C."/>
            <person name="Koroleva G.I."/>
            <person name="Rosenzweig C.N."/>
            <person name="Palacios G.F."/>
            <person name="Redden C.L."/>
            <person name="Minogue T.D."/>
            <person name="Chain P.S."/>
        </authorList>
    </citation>
    <scope>NUCLEOTIDE SEQUENCE [LARGE SCALE GENOMIC DNA]</scope>
    <source>
        <strain evidence="14">ATCC 14581 / DSM 32 / JCM 2506 / NBRC 15308 / NCIMB 9376 / NCTC 10342 / NRRL B-14308 / VKM B-512</strain>
    </source>
</reference>
<keyword evidence="2" id="KW-1003">Cell membrane</keyword>
<dbReference type="GO" id="GO:0005886">
    <property type="term" value="C:plasma membrane"/>
    <property type="evidence" value="ECO:0007669"/>
    <property type="project" value="UniProtKB-SubCell"/>
</dbReference>
<dbReference type="GO" id="GO:0006508">
    <property type="term" value="P:proteolysis"/>
    <property type="evidence" value="ECO:0007669"/>
    <property type="project" value="UniProtKB-KW"/>
</dbReference>
<dbReference type="PANTHER" id="PTHR43221:SF1">
    <property type="entry name" value="PROTEASE HTPX"/>
    <property type="match status" value="1"/>
</dbReference>
<gene>
    <name evidence="13" type="ORF">BG04_5331</name>
</gene>
<dbReference type="InterPro" id="IPR001915">
    <property type="entry name" value="Peptidase_M48"/>
</dbReference>
<dbReference type="InterPro" id="IPR050083">
    <property type="entry name" value="HtpX_protease"/>
</dbReference>
<accession>A0A0B6AYG4</accession>
<comment type="cofactor">
    <cofactor evidence="11">
        <name>Zn(2+)</name>
        <dbReference type="ChEBI" id="CHEBI:29105"/>
    </cofactor>
    <text evidence="11">Binds 1 zinc ion per subunit.</text>
</comment>
<organism evidence="13 14">
    <name type="scientific">Priestia megaterium (strain ATCC 14581 / DSM 32 / CCUG 1817 / JCM 2506 / NBRC 15308 / NCIMB 9376 / NCTC 10342 / NRRL B-14308 / VKM B-512 / Ford 19)</name>
    <name type="common">Bacillus megaterium</name>
    <dbReference type="NCBI Taxonomy" id="1348623"/>
    <lineage>
        <taxon>Bacteria</taxon>
        <taxon>Bacillati</taxon>
        <taxon>Bacillota</taxon>
        <taxon>Bacilli</taxon>
        <taxon>Bacillales</taxon>
        <taxon>Bacillaceae</taxon>
        <taxon>Priestia</taxon>
    </lineage>
</organism>
<protein>
    <submittedName>
        <fullName evidence="13">Peptidase M48 family protein</fullName>
    </submittedName>
</protein>
<dbReference type="GO" id="GO:0046872">
    <property type="term" value="F:metal ion binding"/>
    <property type="evidence" value="ECO:0007669"/>
    <property type="project" value="UniProtKB-KW"/>
</dbReference>
<keyword evidence="9 11" id="KW-0482">Metalloprotease</keyword>
<dbReference type="GeneID" id="93643280"/>
<proteinExistence type="inferred from homology"/>
<dbReference type="HOGENOM" id="CLU_042266_1_0_9"/>
<dbReference type="EMBL" id="CP009920">
    <property type="protein sequence ID" value="AJI24919.1"/>
    <property type="molecule type" value="Genomic_DNA"/>
</dbReference>
<feature type="domain" description="Peptidase M48" evidence="12">
    <location>
        <begin position="87"/>
        <end position="289"/>
    </location>
</feature>
<name>A0A0B6AYG4_PRIM2</name>
<evidence type="ECO:0000256" key="1">
    <source>
        <dbReference type="ARBA" id="ARBA00004651"/>
    </source>
</evidence>
<evidence type="ECO:0000256" key="9">
    <source>
        <dbReference type="ARBA" id="ARBA00023049"/>
    </source>
</evidence>
<dbReference type="NCBIfam" id="NF003965">
    <property type="entry name" value="PRK05457.1"/>
    <property type="match status" value="1"/>
</dbReference>
<evidence type="ECO:0000256" key="5">
    <source>
        <dbReference type="ARBA" id="ARBA00022723"/>
    </source>
</evidence>
<evidence type="ECO:0000313" key="14">
    <source>
        <dbReference type="Proteomes" id="UP000031829"/>
    </source>
</evidence>
<comment type="similarity">
    <text evidence="11">Belongs to the peptidase M48 family.</text>
</comment>
<dbReference type="Proteomes" id="UP000031829">
    <property type="component" value="Chromosome"/>
</dbReference>
<keyword evidence="7 11" id="KW-0862">Zinc</keyword>
<evidence type="ECO:0000256" key="3">
    <source>
        <dbReference type="ARBA" id="ARBA00022670"/>
    </source>
</evidence>
<keyword evidence="10" id="KW-0472">Membrane</keyword>
<sequence>MLKRISLFIFVNILVLITITTITSLLGVQSYMGSSGYGGLLAFSVIAGFSGAIISLMMSRVMAKWMMGVQVIDERSPQGEYERFVLEETHRLASVAGLRKMPQVGIYHSAEVNAFATGPSKRRSLVAVSSGMLERMDRDAISGVIAHEIAHIKSGDMVTTTLLQGVLNTFVIFFSRLVAKAVSNFVREEFAMVVYFLTSIVFEILFSILSSPIIFWHSRRREFKADELAAKLGGKEKMIYALESLRHTTSLVDDRQKSIAAFKISGKEKFSRLFSTHPPLEKRIERLHSL</sequence>
<evidence type="ECO:0000259" key="12">
    <source>
        <dbReference type="Pfam" id="PF01435"/>
    </source>
</evidence>
<evidence type="ECO:0000256" key="10">
    <source>
        <dbReference type="ARBA" id="ARBA00023136"/>
    </source>
</evidence>
<keyword evidence="3 11" id="KW-0645">Protease</keyword>
<dbReference type="PANTHER" id="PTHR43221">
    <property type="entry name" value="PROTEASE HTPX"/>
    <property type="match status" value="1"/>
</dbReference>
<evidence type="ECO:0000256" key="11">
    <source>
        <dbReference type="RuleBase" id="RU003983"/>
    </source>
</evidence>
<keyword evidence="6 11" id="KW-0378">Hydrolase</keyword>
<dbReference type="MEROPS" id="M48.002"/>
<evidence type="ECO:0000256" key="4">
    <source>
        <dbReference type="ARBA" id="ARBA00022692"/>
    </source>
</evidence>
<keyword evidence="4" id="KW-0812">Transmembrane</keyword>
<dbReference type="RefSeq" id="WP_013057489.1">
    <property type="nucleotide sequence ID" value="NZ_BCVB01000011.1"/>
</dbReference>
<evidence type="ECO:0000256" key="6">
    <source>
        <dbReference type="ARBA" id="ARBA00022801"/>
    </source>
</evidence>
<dbReference type="GO" id="GO:0004222">
    <property type="term" value="F:metalloendopeptidase activity"/>
    <property type="evidence" value="ECO:0007669"/>
    <property type="project" value="InterPro"/>
</dbReference>
<keyword evidence="5" id="KW-0479">Metal-binding</keyword>
<dbReference type="AlphaFoldDB" id="A0A0B6AYG4"/>
<evidence type="ECO:0000313" key="13">
    <source>
        <dbReference type="EMBL" id="AJI24919.1"/>
    </source>
</evidence>